<feature type="non-terminal residue" evidence="1">
    <location>
        <position position="1"/>
    </location>
</feature>
<comment type="caution">
    <text evidence="1">The sequence shown here is derived from an EMBL/GenBank/DDBJ whole genome shotgun (WGS) entry which is preliminary data.</text>
</comment>
<sequence length="73" mass="8477">DIRLSAFYRYSFDENDKRRDFIKGLWYYGNSANNATQDSSMIRADYTVHNNKWSKLWANAGQFTNLSASNTGI</sequence>
<organism evidence="1 2">
    <name type="scientific">Pseudoalteromonas issachenkonii</name>
    <dbReference type="NCBI Taxonomy" id="152297"/>
    <lineage>
        <taxon>Bacteria</taxon>
        <taxon>Pseudomonadati</taxon>
        <taxon>Pseudomonadota</taxon>
        <taxon>Gammaproteobacteria</taxon>
        <taxon>Alteromonadales</taxon>
        <taxon>Pseudoalteromonadaceae</taxon>
        <taxon>Pseudoalteromonas</taxon>
    </lineage>
</organism>
<feature type="non-terminal residue" evidence="1">
    <location>
        <position position="73"/>
    </location>
</feature>
<name>A0ABU9H6H4_9GAMM</name>
<gene>
    <name evidence="1" type="ORF">V6257_20725</name>
</gene>
<proteinExistence type="predicted"/>
<reference evidence="1 2" key="1">
    <citation type="submission" date="2024-02" db="EMBL/GenBank/DDBJ databases">
        <title>Bacteria isolated from the canopy kelp, Nereocystis luetkeana.</title>
        <authorList>
            <person name="Pfister C.A."/>
            <person name="Younker I.T."/>
            <person name="Light S.H."/>
        </authorList>
    </citation>
    <scope>NUCLEOTIDE SEQUENCE [LARGE SCALE GENOMIC DNA]</scope>
    <source>
        <strain evidence="1 2">TI.1.03</strain>
    </source>
</reference>
<protein>
    <submittedName>
        <fullName evidence="1">Uncharacterized protein</fullName>
    </submittedName>
</protein>
<evidence type="ECO:0000313" key="1">
    <source>
        <dbReference type="EMBL" id="MEL0657415.1"/>
    </source>
</evidence>
<dbReference type="Proteomes" id="UP001371391">
    <property type="component" value="Unassembled WGS sequence"/>
</dbReference>
<dbReference type="EMBL" id="JBAKAW010000213">
    <property type="protein sequence ID" value="MEL0657415.1"/>
    <property type="molecule type" value="Genomic_DNA"/>
</dbReference>
<evidence type="ECO:0000313" key="2">
    <source>
        <dbReference type="Proteomes" id="UP001371391"/>
    </source>
</evidence>
<keyword evidence="2" id="KW-1185">Reference proteome</keyword>
<accession>A0ABU9H6H4</accession>